<comment type="caution">
    <text evidence="1">The sequence shown here is derived from an EMBL/GenBank/DDBJ whole genome shotgun (WGS) entry which is preliminary data.</text>
</comment>
<evidence type="ECO:0000313" key="2">
    <source>
        <dbReference type="Proteomes" id="UP000075531"/>
    </source>
</evidence>
<keyword evidence="2" id="KW-1185">Reference proteome</keyword>
<protein>
    <recommendedName>
        <fullName evidence="3">TATA-box binding protein</fullName>
    </recommendedName>
</protein>
<organism evidence="1 2">
    <name type="scientific">Clostridium tepidiprofundi DSM 19306</name>
    <dbReference type="NCBI Taxonomy" id="1121338"/>
    <lineage>
        <taxon>Bacteria</taxon>
        <taxon>Bacillati</taxon>
        <taxon>Bacillota</taxon>
        <taxon>Clostridia</taxon>
        <taxon>Eubacteriales</taxon>
        <taxon>Clostridiaceae</taxon>
        <taxon>Clostridium</taxon>
    </lineage>
</organism>
<dbReference type="PATRIC" id="fig|1121338.3.peg.1104"/>
<dbReference type="OrthoDB" id="1934444at2"/>
<dbReference type="InterPro" id="IPR036209">
    <property type="entry name" value="YwmB-like_sf"/>
</dbReference>
<dbReference type="STRING" id="1121338.CLTEP_10710"/>
<evidence type="ECO:0000313" key="1">
    <source>
        <dbReference type="EMBL" id="KYH34907.1"/>
    </source>
</evidence>
<gene>
    <name evidence="1" type="ORF">CLTEP_10710</name>
</gene>
<accession>A0A151B5H4</accession>
<evidence type="ECO:0008006" key="3">
    <source>
        <dbReference type="Google" id="ProtNLM"/>
    </source>
</evidence>
<name>A0A151B5H4_9CLOT</name>
<reference evidence="1 2" key="1">
    <citation type="submission" date="2016-02" db="EMBL/GenBank/DDBJ databases">
        <title>Genome sequence of Clostridium tepidiprofundi DSM 19306.</title>
        <authorList>
            <person name="Poehlein A."/>
            <person name="Daniel R."/>
        </authorList>
    </citation>
    <scope>NUCLEOTIDE SEQUENCE [LARGE SCALE GENOMIC DNA]</scope>
    <source>
        <strain evidence="1 2">DSM 19306</strain>
    </source>
</reference>
<dbReference type="RefSeq" id="WP_066823667.1">
    <property type="nucleotide sequence ID" value="NZ_LTBA01000008.1"/>
</dbReference>
<dbReference type="SUPFAM" id="SSF143842">
    <property type="entry name" value="YwmB-like"/>
    <property type="match status" value="1"/>
</dbReference>
<dbReference type="AlphaFoldDB" id="A0A151B5H4"/>
<sequence>MKKTRYFLLLFVIMIIFVNYSSPNASENTLRNNSSNIQQSVNFIDSVIRESNCNIVDYGIKIKFLTCDNSKIIYDALKNVLNIGKSDITSIINNNICDCLQFKNKNIQGCIECIKQNNMYKTSIEIIKHVPMSNTHIQSVSANTVKHISGEDLITLKNNVISTLNVNEKYYLDFNWYIRAKQINRDCDVECINNNICRILRQVGALNIKSLKLYNGYSTTAYTKMFRREKIDNHCIDINLAVCNYNSGIYLIIGVPEIFVSY</sequence>
<dbReference type="Proteomes" id="UP000075531">
    <property type="component" value="Unassembled WGS sequence"/>
</dbReference>
<dbReference type="EMBL" id="LTBA01000008">
    <property type="protein sequence ID" value="KYH34907.1"/>
    <property type="molecule type" value="Genomic_DNA"/>
</dbReference>
<proteinExistence type="predicted"/>